<accession>A0A9J6ZA76</accession>
<evidence type="ECO:0000313" key="1">
    <source>
        <dbReference type="EMBL" id="URN92856.1"/>
    </source>
</evidence>
<protein>
    <submittedName>
        <fullName evidence="1">Uncharacterized protein</fullName>
    </submittedName>
</protein>
<sequence length="90" mass="9958">MKKKLIIATVSMSIIVTGTAIIYTQTSSAPSTSHKDLISVHEFEQMSDLIIKVNKGELPVSALKDAKRLIDKDGLQQLSATVREQYIELQ</sequence>
<dbReference type="Proteomes" id="UP001056756">
    <property type="component" value="Chromosome"/>
</dbReference>
<evidence type="ECO:0000313" key="2">
    <source>
        <dbReference type="Proteomes" id="UP001056756"/>
    </source>
</evidence>
<proteinExistence type="predicted"/>
<dbReference type="AlphaFoldDB" id="A0A9J6ZA76"/>
<name>A0A9J6ZA76_9BACL</name>
<dbReference type="KEGG" id="plig:NAG76_13485"/>
<reference evidence="1" key="1">
    <citation type="submission" date="2022-05" db="EMBL/GenBank/DDBJ databases">
        <title>Novel bacterial taxa in a minimal lignocellulolytic consortium and its capacity to transform plastics disclosed by genome-resolved metagenomics.</title>
        <authorList>
            <person name="Rodriguez C.A.D."/>
            <person name="Diaz-Garcia L."/>
            <person name="Herrera K."/>
            <person name="Tarazona N.A."/>
            <person name="Sproer C."/>
            <person name="Overmann J."/>
            <person name="Jimenez D.J."/>
        </authorList>
    </citation>
    <scope>NUCLEOTIDE SEQUENCE</scope>
    <source>
        <strain evidence="1">MAG5</strain>
    </source>
</reference>
<organism evidence="1 2">
    <name type="scientific">Candidatus Pristimantibacillus lignocellulolyticus</name>
    <dbReference type="NCBI Taxonomy" id="2994561"/>
    <lineage>
        <taxon>Bacteria</taxon>
        <taxon>Bacillati</taxon>
        <taxon>Bacillota</taxon>
        <taxon>Bacilli</taxon>
        <taxon>Bacillales</taxon>
        <taxon>Paenibacillaceae</taxon>
        <taxon>Candidatus Pristimantibacillus</taxon>
    </lineage>
</organism>
<gene>
    <name evidence="1" type="ORF">NAG76_13485</name>
</gene>
<dbReference type="EMBL" id="CP097899">
    <property type="protein sequence ID" value="URN92856.1"/>
    <property type="molecule type" value="Genomic_DNA"/>
</dbReference>